<dbReference type="Proteomes" id="UP001161691">
    <property type="component" value="Unassembled WGS sequence"/>
</dbReference>
<evidence type="ECO:0000259" key="13">
    <source>
        <dbReference type="PROSITE" id="PS50109"/>
    </source>
</evidence>
<feature type="transmembrane region" description="Helical" evidence="12">
    <location>
        <begin position="160"/>
        <end position="181"/>
    </location>
</feature>
<dbReference type="SMART" id="SM00304">
    <property type="entry name" value="HAMP"/>
    <property type="match status" value="1"/>
</dbReference>
<dbReference type="RefSeq" id="WP_282909787.1">
    <property type="nucleotide sequence ID" value="NZ_JAGRPV010000001.1"/>
</dbReference>
<dbReference type="SUPFAM" id="SSF47384">
    <property type="entry name" value="Homodimeric domain of signal transducing histidine kinase"/>
    <property type="match status" value="1"/>
</dbReference>
<evidence type="ECO:0000256" key="12">
    <source>
        <dbReference type="SAM" id="Phobius"/>
    </source>
</evidence>
<dbReference type="InterPro" id="IPR036097">
    <property type="entry name" value="HisK_dim/P_sf"/>
</dbReference>
<dbReference type="PRINTS" id="PR00344">
    <property type="entry name" value="BCTRLSENSOR"/>
</dbReference>
<dbReference type="Pfam" id="PF00672">
    <property type="entry name" value="HAMP"/>
    <property type="match status" value="1"/>
</dbReference>
<keyword evidence="12" id="KW-0812">Transmembrane</keyword>
<evidence type="ECO:0000256" key="9">
    <source>
        <dbReference type="ARBA" id="ARBA00022840"/>
    </source>
</evidence>
<dbReference type="SUPFAM" id="SSF158472">
    <property type="entry name" value="HAMP domain-like"/>
    <property type="match status" value="1"/>
</dbReference>
<evidence type="ECO:0000256" key="8">
    <source>
        <dbReference type="ARBA" id="ARBA00022777"/>
    </source>
</evidence>
<dbReference type="Pfam" id="PF00512">
    <property type="entry name" value="HisKA"/>
    <property type="match status" value="1"/>
</dbReference>
<dbReference type="CDD" id="cd00082">
    <property type="entry name" value="HisKA"/>
    <property type="match status" value="1"/>
</dbReference>
<keyword evidence="4" id="KW-1003">Cell membrane</keyword>
<dbReference type="InterPro" id="IPR003594">
    <property type="entry name" value="HATPase_dom"/>
</dbReference>
<evidence type="ECO:0000256" key="10">
    <source>
        <dbReference type="ARBA" id="ARBA00023012"/>
    </source>
</evidence>
<organism evidence="15 16">
    <name type="scientific">Cohnella hashimotonis</name>
    <dbReference type="NCBI Taxonomy" id="2826895"/>
    <lineage>
        <taxon>Bacteria</taxon>
        <taxon>Bacillati</taxon>
        <taxon>Bacillota</taxon>
        <taxon>Bacilli</taxon>
        <taxon>Bacillales</taxon>
        <taxon>Paenibacillaceae</taxon>
        <taxon>Cohnella</taxon>
    </lineage>
</organism>
<keyword evidence="11 12" id="KW-0472">Membrane</keyword>
<evidence type="ECO:0000256" key="6">
    <source>
        <dbReference type="ARBA" id="ARBA00022679"/>
    </source>
</evidence>
<dbReference type="SMART" id="SM00388">
    <property type="entry name" value="HisKA"/>
    <property type="match status" value="1"/>
</dbReference>
<dbReference type="InterPro" id="IPR004358">
    <property type="entry name" value="Sig_transdc_His_kin-like_C"/>
</dbReference>
<dbReference type="PANTHER" id="PTHR43711:SF1">
    <property type="entry name" value="HISTIDINE KINASE 1"/>
    <property type="match status" value="1"/>
</dbReference>
<keyword evidence="7" id="KW-0547">Nucleotide-binding</keyword>
<keyword evidence="10" id="KW-0902">Two-component regulatory system</keyword>
<dbReference type="Pfam" id="PF02518">
    <property type="entry name" value="HATPase_c"/>
    <property type="match status" value="1"/>
</dbReference>
<keyword evidence="6" id="KW-0808">Transferase</keyword>
<dbReference type="SMART" id="SM00387">
    <property type="entry name" value="HATPase_c"/>
    <property type="match status" value="1"/>
</dbReference>
<dbReference type="SUPFAM" id="SSF55874">
    <property type="entry name" value="ATPase domain of HSP90 chaperone/DNA topoisomerase II/histidine kinase"/>
    <property type="match status" value="1"/>
</dbReference>
<comment type="subcellular location">
    <subcellularLocation>
        <location evidence="2">Cell membrane</location>
        <topology evidence="2">Multi-pass membrane protein</topology>
    </subcellularLocation>
</comment>
<dbReference type="CDD" id="cd00075">
    <property type="entry name" value="HATPase"/>
    <property type="match status" value="1"/>
</dbReference>
<keyword evidence="5" id="KW-0597">Phosphoprotein</keyword>
<evidence type="ECO:0000256" key="7">
    <source>
        <dbReference type="ARBA" id="ARBA00022741"/>
    </source>
</evidence>
<comment type="caution">
    <text evidence="15">The sequence shown here is derived from an EMBL/GenBank/DDBJ whole genome shotgun (WGS) entry which is preliminary data.</text>
</comment>
<dbReference type="GO" id="GO:0016301">
    <property type="term" value="F:kinase activity"/>
    <property type="evidence" value="ECO:0007669"/>
    <property type="project" value="UniProtKB-KW"/>
</dbReference>
<dbReference type="InterPro" id="IPR003661">
    <property type="entry name" value="HisK_dim/P_dom"/>
</dbReference>
<dbReference type="InterPro" id="IPR050736">
    <property type="entry name" value="Sensor_HK_Regulatory"/>
</dbReference>
<dbReference type="Gene3D" id="6.10.340.10">
    <property type="match status" value="1"/>
</dbReference>
<gene>
    <name evidence="15" type="ORF">KB449_18525</name>
</gene>
<keyword evidence="12" id="KW-1133">Transmembrane helix</keyword>
<reference evidence="15" key="1">
    <citation type="submission" date="2023-04" db="EMBL/GenBank/DDBJ databases">
        <title>Comparative genomic analysis of Cohnella hashimotonis sp. nov., isolated from the International Space Station.</title>
        <authorList>
            <person name="Venkateswaran K."/>
            <person name="Simpson A."/>
        </authorList>
    </citation>
    <scope>NUCLEOTIDE SEQUENCE</scope>
    <source>
        <strain evidence="15">F6_2S_P_1</strain>
    </source>
</reference>
<feature type="domain" description="HAMP" evidence="14">
    <location>
        <begin position="184"/>
        <end position="236"/>
    </location>
</feature>
<dbReference type="CDD" id="cd06225">
    <property type="entry name" value="HAMP"/>
    <property type="match status" value="1"/>
</dbReference>
<evidence type="ECO:0000256" key="2">
    <source>
        <dbReference type="ARBA" id="ARBA00004651"/>
    </source>
</evidence>
<dbReference type="PROSITE" id="PS50885">
    <property type="entry name" value="HAMP"/>
    <property type="match status" value="1"/>
</dbReference>
<evidence type="ECO:0000256" key="3">
    <source>
        <dbReference type="ARBA" id="ARBA00012438"/>
    </source>
</evidence>
<feature type="transmembrane region" description="Helical" evidence="12">
    <location>
        <begin position="6"/>
        <end position="26"/>
    </location>
</feature>
<dbReference type="PANTHER" id="PTHR43711">
    <property type="entry name" value="TWO-COMPONENT HISTIDINE KINASE"/>
    <property type="match status" value="1"/>
</dbReference>
<evidence type="ECO:0000313" key="16">
    <source>
        <dbReference type="Proteomes" id="UP001161691"/>
    </source>
</evidence>
<evidence type="ECO:0000256" key="1">
    <source>
        <dbReference type="ARBA" id="ARBA00000085"/>
    </source>
</evidence>
<evidence type="ECO:0000256" key="11">
    <source>
        <dbReference type="ARBA" id="ARBA00023136"/>
    </source>
</evidence>
<proteinExistence type="predicted"/>
<accession>A0ABT6TJF8</accession>
<dbReference type="InterPro" id="IPR036890">
    <property type="entry name" value="HATPase_C_sf"/>
</dbReference>
<dbReference type="InterPro" id="IPR003660">
    <property type="entry name" value="HAMP_dom"/>
</dbReference>
<dbReference type="Gene3D" id="3.30.565.10">
    <property type="entry name" value="Histidine kinase-like ATPase, C-terminal domain"/>
    <property type="match status" value="1"/>
</dbReference>
<dbReference type="PROSITE" id="PS50109">
    <property type="entry name" value="HIS_KIN"/>
    <property type="match status" value="1"/>
</dbReference>
<name>A0ABT6TJF8_9BACL</name>
<comment type="catalytic activity">
    <reaction evidence="1">
        <text>ATP + protein L-histidine = ADP + protein N-phospho-L-histidine.</text>
        <dbReference type="EC" id="2.7.13.3"/>
    </reaction>
</comment>
<evidence type="ECO:0000259" key="14">
    <source>
        <dbReference type="PROSITE" id="PS50885"/>
    </source>
</evidence>
<evidence type="ECO:0000256" key="4">
    <source>
        <dbReference type="ARBA" id="ARBA00022475"/>
    </source>
</evidence>
<dbReference type="Gene3D" id="1.10.287.130">
    <property type="match status" value="1"/>
</dbReference>
<feature type="domain" description="Histidine kinase" evidence="13">
    <location>
        <begin position="244"/>
        <end position="460"/>
    </location>
</feature>
<keyword evidence="9" id="KW-0067">ATP-binding</keyword>
<evidence type="ECO:0000256" key="5">
    <source>
        <dbReference type="ARBA" id="ARBA00022553"/>
    </source>
</evidence>
<protein>
    <recommendedName>
        <fullName evidence="3">histidine kinase</fullName>
        <ecNumber evidence="3">2.7.13.3</ecNumber>
    </recommendedName>
</protein>
<dbReference type="EC" id="2.7.13.3" evidence="3"/>
<keyword evidence="8 15" id="KW-0418">Kinase</keyword>
<dbReference type="InterPro" id="IPR005467">
    <property type="entry name" value="His_kinase_dom"/>
</dbReference>
<dbReference type="EMBL" id="JAGRPV010000001">
    <property type="protein sequence ID" value="MDI4646978.1"/>
    <property type="molecule type" value="Genomic_DNA"/>
</dbReference>
<keyword evidence="16" id="KW-1185">Reference proteome</keyword>
<sequence>MRSLYFRVFVIILYTVALSSLLGFYVSNAYYHWKLKPLHDAKLIAIAEDARTFAEQYPEAVGDYMRNAASLGYQIYLTDRTRREFYFGHAFRKKNLAADVRDRVLAGDVYHGIAHYPDSPFLTGYFENGLRNTVGVPLQISGENYAMFLRPDVRLQFGELRVFFALIFMFTVAFSIPSFLLSTRYLVQPITQLTEATKRIAQGEYKIRLNTNRRDEIGQLARHFETMSRELARSDLAKRDFVANVSHEIHTPLSSIQGFADILQQPELDDATRIEYADVIGQEARRLAEMSRQLLLLSTLDHADGEPLDKREHPLRRQLQHALRLMQWQLSEKQLSVKLSVPPSLTICGDEALLLQVWTNLLFNAIRHIPDERSISVRAREESGACVVEVSDTGDGIPEEQLPHIYDRFYRGDGSRTRFSGGTGLGLSIVQAIVHRHGGTIQAFSRIGEGTTFRVTIPGL</sequence>
<evidence type="ECO:0000313" key="15">
    <source>
        <dbReference type="EMBL" id="MDI4646978.1"/>
    </source>
</evidence>